<proteinExistence type="predicted"/>
<keyword evidence="1" id="KW-0732">Signal</keyword>
<reference evidence="4" key="1">
    <citation type="submission" date="2016-10" db="EMBL/GenBank/DDBJ databases">
        <authorList>
            <person name="Varghese N."/>
            <person name="Submissions S."/>
        </authorList>
    </citation>
    <scope>NUCLEOTIDE SEQUENCE [LARGE SCALE GENOMIC DNA]</scope>
    <source>
        <strain evidence="4">DSM 23313</strain>
    </source>
</reference>
<evidence type="ECO:0000313" key="3">
    <source>
        <dbReference type="EMBL" id="SDH46502.1"/>
    </source>
</evidence>
<dbReference type="InterPro" id="IPR002491">
    <property type="entry name" value="ABC_transptr_periplasmic_BD"/>
</dbReference>
<dbReference type="PANTHER" id="PTHR30535:SF34">
    <property type="entry name" value="MOLYBDATE-BINDING PROTEIN MOLA"/>
    <property type="match status" value="1"/>
</dbReference>
<feature type="signal peptide" evidence="1">
    <location>
        <begin position="1"/>
        <end position="21"/>
    </location>
</feature>
<dbReference type="RefSeq" id="WP_090406281.1">
    <property type="nucleotide sequence ID" value="NZ_FNDQ01000004.1"/>
</dbReference>
<evidence type="ECO:0000313" key="4">
    <source>
        <dbReference type="Proteomes" id="UP000243588"/>
    </source>
</evidence>
<dbReference type="PANTHER" id="PTHR30535">
    <property type="entry name" value="VITAMIN B12-BINDING PROTEIN"/>
    <property type="match status" value="1"/>
</dbReference>
<dbReference type="AlphaFoldDB" id="A0A1G8CMB9"/>
<keyword evidence="4" id="KW-1185">Reference proteome</keyword>
<dbReference type="EMBL" id="FNDQ01000004">
    <property type="protein sequence ID" value="SDH46502.1"/>
    <property type="molecule type" value="Genomic_DNA"/>
</dbReference>
<name>A0A1G8CMB9_9FLAO</name>
<dbReference type="Gene3D" id="3.40.50.1980">
    <property type="entry name" value="Nitrogenase molybdenum iron protein domain"/>
    <property type="match status" value="2"/>
</dbReference>
<organism evidence="3 4">
    <name type="scientific">Myroides phaeus</name>
    <dbReference type="NCBI Taxonomy" id="702745"/>
    <lineage>
        <taxon>Bacteria</taxon>
        <taxon>Pseudomonadati</taxon>
        <taxon>Bacteroidota</taxon>
        <taxon>Flavobacteriia</taxon>
        <taxon>Flavobacteriales</taxon>
        <taxon>Flavobacteriaceae</taxon>
        <taxon>Myroides</taxon>
    </lineage>
</organism>
<protein>
    <submittedName>
        <fullName evidence="3">Iron complex transport system substrate-binding protein</fullName>
    </submittedName>
</protein>
<evidence type="ECO:0000259" key="2">
    <source>
        <dbReference type="PROSITE" id="PS50983"/>
    </source>
</evidence>
<dbReference type="SUPFAM" id="SSF53807">
    <property type="entry name" value="Helical backbone' metal receptor"/>
    <property type="match status" value="1"/>
</dbReference>
<accession>A0A1G8CMB9</accession>
<dbReference type="InterPro" id="IPR050902">
    <property type="entry name" value="ABC_Transporter_SBP"/>
</dbReference>
<dbReference type="Pfam" id="PF01497">
    <property type="entry name" value="Peripla_BP_2"/>
    <property type="match status" value="1"/>
</dbReference>
<feature type="domain" description="Fe/B12 periplasmic-binding" evidence="2">
    <location>
        <begin position="55"/>
        <end position="313"/>
    </location>
</feature>
<feature type="chain" id="PRO_5017412415" evidence="1">
    <location>
        <begin position="22"/>
        <end position="334"/>
    </location>
</feature>
<sequence length="334" mass="37811">MKNKQFLFFALVMISAVFTNACKSKVEEKEQVQQTSVTALDCRDKEITLDAVAQRIVVLYDPLVDDIYMLGAQDKLVGIPQQVYQKEDTFSFLSKLDKRIANKEIATPSFGGGSSNIESIIGLQPDLVITFDKDIETVEQLEQLGIKVYTVSSKSQEVIYKELIGMATLLGKKERAEEIVTYIRAEVAKMQTAKFENPKTAYYAWSKGRVLSTSGKGTLMDLAINLSGAVNACPLEMEAPNVGAETLYKWNPDIIILWDSSQNDVYSLKELENLPAVKNKHVYEMYPTFYYDPHTVKFLLFAKQVRNWCYNEKSADELNVEIQAVLKELYKTNN</sequence>
<evidence type="ECO:0000256" key="1">
    <source>
        <dbReference type="SAM" id="SignalP"/>
    </source>
</evidence>
<dbReference type="STRING" id="702745.SAMN05421818_104120"/>
<dbReference type="Proteomes" id="UP000243588">
    <property type="component" value="Unassembled WGS sequence"/>
</dbReference>
<gene>
    <name evidence="3" type="ORF">SAMN05421818_104120</name>
</gene>
<dbReference type="PROSITE" id="PS50983">
    <property type="entry name" value="FE_B12_PBP"/>
    <property type="match status" value="1"/>
</dbReference>